<evidence type="ECO:0000313" key="1">
    <source>
        <dbReference type="EMBL" id="SBV95334.1"/>
    </source>
</evidence>
<proteinExistence type="predicted"/>
<dbReference type="EMBL" id="FLUP01000001">
    <property type="protein sequence ID" value="SBV95334.1"/>
    <property type="molecule type" value="Genomic_DNA"/>
</dbReference>
<dbReference type="AlphaFoldDB" id="A0A212J7E3"/>
<organism evidence="1">
    <name type="scientific">uncultured Desulfovibrio sp</name>
    <dbReference type="NCBI Taxonomy" id="167968"/>
    <lineage>
        <taxon>Bacteria</taxon>
        <taxon>Pseudomonadati</taxon>
        <taxon>Thermodesulfobacteriota</taxon>
        <taxon>Desulfovibrionia</taxon>
        <taxon>Desulfovibrionales</taxon>
        <taxon>Desulfovibrionaceae</taxon>
        <taxon>Desulfovibrio</taxon>
        <taxon>environmental samples</taxon>
    </lineage>
</organism>
<accession>A0A212J7E3</accession>
<sequence>MYFSGEILFINTLVINIRMAIN</sequence>
<name>A0A212J7E3_9BACT</name>
<reference evidence="1" key="1">
    <citation type="submission" date="2016-04" db="EMBL/GenBank/DDBJ databases">
        <authorList>
            <person name="Evans L.H."/>
            <person name="Alamgir A."/>
            <person name="Owens N."/>
            <person name="Weber N.D."/>
            <person name="Virtaneva K."/>
            <person name="Barbian K."/>
            <person name="Babar A."/>
            <person name="Rosenke K."/>
        </authorList>
    </citation>
    <scope>NUCLEOTIDE SEQUENCE</scope>
    <source>
        <strain evidence="1">92-2</strain>
    </source>
</reference>
<gene>
    <name evidence="1" type="ORF">KM92DES2_10649</name>
</gene>
<protein>
    <submittedName>
        <fullName evidence="1">Uncharacterized protein</fullName>
    </submittedName>
</protein>